<dbReference type="InterPro" id="IPR036185">
    <property type="entry name" value="DNA_heli_DnaB-like_N_sf"/>
</dbReference>
<keyword evidence="6 14" id="KW-0347">Helicase</keyword>
<feature type="coiled-coil region" evidence="12">
    <location>
        <begin position="301"/>
        <end position="328"/>
    </location>
</feature>
<comment type="catalytic activity">
    <reaction evidence="11">
        <text>ATP + H2O = ADP + phosphate + H(+)</text>
        <dbReference type="Rhea" id="RHEA:13065"/>
        <dbReference type="ChEBI" id="CHEBI:15377"/>
        <dbReference type="ChEBI" id="CHEBI:15378"/>
        <dbReference type="ChEBI" id="CHEBI:30616"/>
        <dbReference type="ChEBI" id="CHEBI:43474"/>
        <dbReference type="ChEBI" id="CHEBI:456216"/>
        <dbReference type="EC" id="5.6.2.3"/>
    </reaction>
</comment>
<protein>
    <recommendedName>
        <fullName evidence="10">DNA 5'-3' helicase</fullName>
        <ecNumber evidence="10">5.6.2.3</ecNumber>
    </recommendedName>
</protein>
<name>A0A2P2BXJ7_9FIRM</name>
<dbReference type="Pfam" id="PF03796">
    <property type="entry name" value="DnaB_C"/>
    <property type="match status" value="1"/>
</dbReference>
<evidence type="ECO:0000256" key="8">
    <source>
        <dbReference type="ARBA" id="ARBA00023125"/>
    </source>
</evidence>
<dbReference type="GO" id="GO:0016787">
    <property type="term" value="F:hydrolase activity"/>
    <property type="evidence" value="ECO:0007669"/>
    <property type="project" value="UniProtKB-KW"/>
</dbReference>
<reference evidence="14 15" key="1">
    <citation type="submission" date="2014-09" db="EMBL/GenBank/DDBJ databases">
        <authorList>
            <person name="Hornung B.V."/>
        </authorList>
    </citation>
    <scope>NUCLEOTIDE SEQUENCE [LARGE SCALE GENOMIC DNA]</scope>
    <source>
        <strain evidence="14 15">FRIFI</strain>
    </source>
</reference>
<dbReference type="InterPro" id="IPR007693">
    <property type="entry name" value="DNA_helicase_DnaB-like_N"/>
</dbReference>
<keyword evidence="12" id="KW-0175">Coiled coil</keyword>
<dbReference type="RefSeq" id="WP_166505958.1">
    <property type="nucleotide sequence ID" value="NZ_LN650648.1"/>
</dbReference>
<dbReference type="PANTHER" id="PTHR30153:SF2">
    <property type="entry name" value="REPLICATIVE DNA HELICASE"/>
    <property type="match status" value="1"/>
</dbReference>
<dbReference type="GO" id="GO:0006269">
    <property type="term" value="P:DNA replication, synthesis of primer"/>
    <property type="evidence" value="ECO:0007669"/>
    <property type="project" value="UniProtKB-KW"/>
</dbReference>
<dbReference type="Proteomes" id="UP000245695">
    <property type="component" value="Chromosome 1"/>
</dbReference>
<evidence type="ECO:0000313" key="14">
    <source>
        <dbReference type="EMBL" id="CEI73894.1"/>
    </source>
</evidence>
<evidence type="ECO:0000256" key="7">
    <source>
        <dbReference type="ARBA" id="ARBA00022840"/>
    </source>
</evidence>
<keyword evidence="9" id="KW-0413">Isomerase</keyword>
<gene>
    <name evidence="14" type="ORF">FRIFI_2368</name>
</gene>
<dbReference type="SUPFAM" id="SSF52540">
    <property type="entry name" value="P-loop containing nucleoside triphosphate hydrolases"/>
    <property type="match status" value="1"/>
</dbReference>
<dbReference type="PROSITE" id="PS51199">
    <property type="entry name" value="SF4_HELICASE"/>
    <property type="match status" value="1"/>
</dbReference>
<dbReference type="Gene3D" id="1.10.860.10">
    <property type="entry name" value="DNAb Helicase, Chain A"/>
    <property type="match status" value="1"/>
</dbReference>
<dbReference type="InterPro" id="IPR003593">
    <property type="entry name" value="AAA+_ATPase"/>
</dbReference>
<dbReference type="GO" id="GO:0005829">
    <property type="term" value="C:cytosol"/>
    <property type="evidence" value="ECO:0007669"/>
    <property type="project" value="TreeGrafter"/>
</dbReference>
<keyword evidence="8" id="KW-0238">DNA-binding</keyword>
<feature type="domain" description="SF4 helicase" evidence="13">
    <location>
        <begin position="161"/>
        <end position="434"/>
    </location>
</feature>
<evidence type="ECO:0000256" key="9">
    <source>
        <dbReference type="ARBA" id="ARBA00023235"/>
    </source>
</evidence>
<dbReference type="InterPro" id="IPR007694">
    <property type="entry name" value="DNA_helicase_DnaB-like_C"/>
</dbReference>
<evidence type="ECO:0000256" key="1">
    <source>
        <dbReference type="ARBA" id="ARBA00008428"/>
    </source>
</evidence>
<dbReference type="EC" id="5.6.2.3" evidence="10"/>
<dbReference type="GO" id="GO:0005524">
    <property type="term" value="F:ATP binding"/>
    <property type="evidence" value="ECO:0007669"/>
    <property type="project" value="UniProtKB-KW"/>
</dbReference>
<dbReference type="PANTHER" id="PTHR30153">
    <property type="entry name" value="REPLICATIVE DNA HELICASE DNAB"/>
    <property type="match status" value="1"/>
</dbReference>
<keyword evidence="3" id="KW-0235">DNA replication</keyword>
<dbReference type="Gene3D" id="3.40.50.300">
    <property type="entry name" value="P-loop containing nucleotide triphosphate hydrolases"/>
    <property type="match status" value="1"/>
</dbReference>
<evidence type="ECO:0000256" key="5">
    <source>
        <dbReference type="ARBA" id="ARBA00022801"/>
    </source>
</evidence>
<dbReference type="SUPFAM" id="SSF48024">
    <property type="entry name" value="N-terminal domain of DnaB helicase"/>
    <property type="match status" value="1"/>
</dbReference>
<evidence type="ECO:0000256" key="11">
    <source>
        <dbReference type="ARBA" id="ARBA00048954"/>
    </source>
</evidence>
<dbReference type="GO" id="GO:0043139">
    <property type="term" value="F:5'-3' DNA helicase activity"/>
    <property type="evidence" value="ECO:0007669"/>
    <property type="project" value="UniProtKB-EC"/>
</dbReference>
<dbReference type="SMART" id="SM00382">
    <property type="entry name" value="AAA"/>
    <property type="match status" value="1"/>
</dbReference>
<keyword evidence="2" id="KW-0639">Primosome</keyword>
<dbReference type="EMBL" id="LN650648">
    <property type="protein sequence ID" value="CEI73894.1"/>
    <property type="molecule type" value="Genomic_DNA"/>
</dbReference>
<evidence type="ECO:0000313" key="15">
    <source>
        <dbReference type="Proteomes" id="UP000245695"/>
    </source>
</evidence>
<evidence type="ECO:0000256" key="4">
    <source>
        <dbReference type="ARBA" id="ARBA00022741"/>
    </source>
</evidence>
<dbReference type="AlphaFoldDB" id="A0A2P2BXJ7"/>
<dbReference type="KEGG" id="rhom:FRIFI_2368"/>
<dbReference type="InterPro" id="IPR027417">
    <property type="entry name" value="P-loop_NTPase"/>
</dbReference>
<evidence type="ECO:0000256" key="2">
    <source>
        <dbReference type="ARBA" id="ARBA00022515"/>
    </source>
</evidence>
<dbReference type="GO" id="GO:0003677">
    <property type="term" value="F:DNA binding"/>
    <property type="evidence" value="ECO:0007669"/>
    <property type="project" value="UniProtKB-KW"/>
</dbReference>
<keyword evidence="5" id="KW-0378">Hydrolase</keyword>
<evidence type="ECO:0000256" key="6">
    <source>
        <dbReference type="ARBA" id="ARBA00022806"/>
    </source>
</evidence>
<keyword evidence="15" id="KW-1185">Reference proteome</keyword>
<evidence type="ECO:0000259" key="13">
    <source>
        <dbReference type="PROSITE" id="PS51199"/>
    </source>
</evidence>
<keyword evidence="4" id="KW-0547">Nucleotide-binding</keyword>
<dbReference type="InterPro" id="IPR016136">
    <property type="entry name" value="DNA_helicase_N/primase_C"/>
</dbReference>
<accession>A0A2P2BXJ7</accession>
<sequence length="434" mass="50855">MKKFDAINIEQSIIGSLISDNTLNFKLEELYEDLFTINIHKYILDVMKVLYKNNMAIDIQSVYTKLKDRYINIEISYLTDMVAIGENYSIDSHIRILKDKYLRREIIKNCTNLFQDLGDDEDMDLVVYNFEKRMREILNKNTQNYNDSVKDICERLLDYLENDEDMGIKFGVEYLDNIIGGLFKGELTTIAARSGVGKTALALQIMLNCVFQKKKVLFISREMSNEQVFMRNITKKTGISTKKMKNKQLEEDEWKLVIDTFKEYSSQNLMYINDKISTISALKRRIRELEPDLVIIDYVQLMNVESTMQNREREVASLSRELKNITLDFNIPVIQLSQLNDEMKDFRPWGERPMRDSKAIFHDSNNVVYIHEPVNSDFEDAIKAIGTNRDKVINSRKNGIKLVDLIVAKCRDGETGYRHYCYNGKRLHFQSINY</sequence>
<proteinExistence type="inferred from homology"/>
<evidence type="ECO:0000256" key="10">
    <source>
        <dbReference type="ARBA" id="ARBA00044969"/>
    </source>
</evidence>
<keyword evidence="7" id="KW-0067">ATP-binding</keyword>
<evidence type="ECO:0000256" key="12">
    <source>
        <dbReference type="SAM" id="Coils"/>
    </source>
</evidence>
<dbReference type="GO" id="GO:1990077">
    <property type="term" value="C:primosome complex"/>
    <property type="evidence" value="ECO:0007669"/>
    <property type="project" value="UniProtKB-KW"/>
</dbReference>
<dbReference type="Pfam" id="PF00772">
    <property type="entry name" value="DnaB"/>
    <property type="match status" value="1"/>
</dbReference>
<evidence type="ECO:0000256" key="3">
    <source>
        <dbReference type="ARBA" id="ARBA00022705"/>
    </source>
</evidence>
<organism evidence="14 15">
    <name type="scientific">Romboutsia hominis</name>
    <dbReference type="NCBI Taxonomy" id="1507512"/>
    <lineage>
        <taxon>Bacteria</taxon>
        <taxon>Bacillati</taxon>
        <taxon>Bacillota</taxon>
        <taxon>Clostridia</taxon>
        <taxon>Peptostreptococcales</taxon>
        <taxon>Peptostreptococcaceae</taxon>
        <taxon>Romboutsia</taxon>
    </lineage>
</organism>
<comment type="similarity">
    <text evidence="1">Belongs to the helicase family. DnaB subfamily.</text>
</comment>